<dbReference type="RefSeq" id="XP_033687253.1">
    <property type="nucleotide sequence ID" value="XM_033835369.1"/>
</dbReference>
<protein>
    <recommendedName>
        <fullName evidence="3">Fungal N-terminal domain-containing protein</fullName>
    </recommendedName>
</protein>
<dbReference type="GeneID" id="54588699"/>
<dbReference type="EMBL" id="ML987192">
    <property type="protein sequence ID" value="KAF2252249.1"/>
    <property type="molecule type" value="Genomic_DNA"/>
</dbReference>
<reference evidence="1" key="1">
    <citation type="journal article" date="2020" name="Stud. Mycol.">
        <title>101 Dothideomycetes genomes: a test case for predicting lifestyles and emergence of pathogens.</title>
        <authorList>
            <person name="Haridas S."/>
            <person name="Albert R."/>
            <person name="Binder M."/>
            <person name="Bloem J."/>
            <person name="Labutti K."/>
            <person name="Salamov A."/>
            <person name="Andreopoulos B."/>
            <person name="Baker S."/>
            <person name="Barry K."/>
            <person name="Bills G."/>
            <person name="Bluhm B."/>
            <person name="Cannon C."/>
            <person name="Castanera R."/>
            <person name="Culley D."/>
            <person name="Daum C."/>
            <person name="Ezra D."/>
            <person name="Gonzalez J."/>
            <person name="Henrissat B."/>
            <person name="Kuo A."/>
            <person name="Liang C."/>
            <person name="Lipzen A."/>
            <person name="Lutzoni F."/>
            <person name="Magnuson J."/>
            <person name="Mondo S."/>
            <person name="Nolan M."/>
            <person name="Ohm R."/>
            <person name="Pangilinan J."/>
            <person name="Park H.-J."/>
            <person name="Ramirez L."/>
            <person name="Alfaro M."/>
            <person name="Sun H."/>
            <person name="Tritt A."/>
            <person name="Yoshinaga Y."/>
            <person name="Zwiers L.-H."/>
            <person name="Turgeon B."/>
            <person name="Goodwin S."/>
            <person name="Spatafora J."/>
            <person name="Crous P."/>
            <person name="Grigoriev I."/>
        </authorList>
    </citation>
    <scope>NUCLEOTIDE SEQUENCE</scope>
    <source>
        <strain evidence="1">CBS 122368</strain>
    </source>
</reference>
<sequence length="855" mass="96736">MSGVEAVFGVVAGGASFLSLAIQLAETATKLNRLYHSAKNAPQTVARLVFSLETMAMALKELEQHRQHDRHSGALLERCMMECYQSTGDVRRAVDKMELHMAKYGRTVGKIYSVFKEQEVKELLDDLERAKSSLELAYMMYMGAEQRRRDQVHDNLLARQGTLLSELDAQVSVANTRLSEQLALLRGPPGSSSQPALAIPYTTPATLSNSAVLYHETSSSLPTKPVKQKKDGRHLRFTFRLPTWLCARIWDLEITSAQCRRSMHLRTYSVIHMGSPIFKYCASGDIASMQRLFENGQATPLDVKFYSGDYSLTLIEQAARHGQLEVCQFLLSQTTWPDQAALLSSALGYYAANHSHLDGEETSQMYRFFMGSPDFEADLDDEEVRYGWLDICAHKQCLDLILETQLPGFFNLPTESRFEFAVRVGTGSCMDPSGFLHCIQLPPSDTKLATLRSRNGISVLHYVAQQLSNLMHWRSPHRNELNSWFEIGVAVLKNGVNPCCIARDRGQRFTPLRTHLDARNGTVAGNIREFERKLKALLVWASMLQEAGLSLCEYGARESRAWESLGIQKGYDPSAIPYNGAILGQLVYGPEPSDWSLTFRNHIHVPVYKLHPLPGAFTKESHVPKTITWPPTEDENDEGPWELVGSKDILTEPIDIRDALNHEREPFLDLVDSTQDDTSIITLMQYRAARTRNTASRSHSQPPPTRRREVAHYGAQESSIHHWLGCYHLCLFNFRWQFGCGGAVAREYGDAEWASLRDGVRRLIVCLRICFNGTSNRHGSVQESDVWEWQSFLSDIRHCQDNEGTSWFKDEMIGHTGTQDCPWNCAKVHLDQLRVPEPLRRTHPRRRYGNVSETG</sequence>
<accession>A0A6A6IPQ8</accession>
<keyword evidence="2" id="KW-1185">Reference proteome</keyword>
<proteinExistence type="predicted"/>
<organism evidence="1 2">
    <name type="scientific">Trematosphaeria pertusa</name>
    <dbReference type="NCBI Taxonomy" id="390896"/>
    <lineage>
        <taxon>Eukaryota</taxon>
        <taxon>Fungi</taxon>
        <taxon>Dikarya</taxon>
        <taxon>Ascomycota</taxon>
        <taxon>Pezizomycotina</taxon>
        <taxon>Dothideomycetes</taxon>
        <taxon>Pleosporomycetidae</taxon>
        <taxon>Pleosporales</taxon>
        <taxon>Massarineae</taxon>
        <taxon>Trematosphaeriaceae</taxon>
        <taxon>Trematosphaeria</taxon>
    </lineage>
</organism>
<evidence type="ECO:0000313" key="2">
    <source>
        <dbReference type="Proteomes" id="UP000800094"/>
    </source>
</evidence>
<dbReference type="Proteomes" id="UP000800094">
    <property type="component" value="Unassembled WGS sequence"/>
</dbReference>
<gene>
    <name evidence="1" type="ORF">BU26DRAFT_602671</name>
</gene>
<evidence type="ECO:0008006" key="3">
    <source>
        <dbReference type="Google" id="ProtNLM"/>
    </source>
</evidence>
<dbReference type="AlphaFoldDB" id="A0A6A6IPQ8"/>
<evidence type="ECO:0000313" key="1">
    <source>
        <dbReference type="EMBL" id="KAF2252249.1"/>
    </source>
</evidence>
<dbReference type="OrthoDB" id="3200163at2759"/>
<name>A0A6A6IPQ8_9PLEO</name>